<feature type="signal peptide" evidence="1">
    <location>
        <begin position="1"/>
        <end position="24"/>
    </location>
</feature>
<keyword evidence="1" id="KW-0732">Signal</keyword>
<dbReference type="AlphaFoldDB" id="A0A7D5SF03"/>
<evidence type="ECO:0000313" key="2">
    <source>
        <dbReference type="EMBL" id="QLH50719.1"/>
    </source>
</evidence>
<dbReference type="Proteomes" id="UP000509684">
    <property type="component" value="Chromosome"/>
</dbReference>
<feature type="chain" id="PRO_5028099568" evidence="1">
    <location>
        <begin position="25"/>
        <end position="207"/>
    </location>
</feature>
<dbReference type="NCBIfam" id="TIGR02595">
    <property type="entry name" value="PEP_CTERM"/>
    <property type="match status" value="1"/>
</dbReference>
<accession>A0A7D5SF03</accession>
<dbReference type="InterPro" id="IPR013424">
    <property type="entry name" value="Ice-binding_C"/>
</dbReference>
<name>A0A7D5SF03_9PROT</name>
<dbReference type="EMBL" id="CP058708">
    <property type="protein sequence ID" value="QLH50719.1"/>
    <property type="molecule type" value="Genomic_DNA"/>
</dbReference>
<gene>
    <name evidence="2" type="ORF">HWD57_13665</name>
</gene>
<reference evidence="2 3" key="1">
    <citation type="journal article" date="2019" name="Microbiome">
        <title>Annotated bacterial chromosomes from frame-shift-corrected long-read metagenomic data.</title>
        <authorList>
            <person name="Arumugam K."/>
            <person name="Bagci C."/>
            <person name="Bessarab I."/>
            <person name="Beier S."/>
            <person name="Buchfink B."/>
            <person name="Gorska A."/>
            <person name="Qiu G."/>
            <person name="Huson D.H."/>
            <person name="Williams R.B.H."/>
        </authorList>
    </citation>
    <scope>NUCLEOTIDE SEQUENCE [LARGE SCALE GENOMIC DNA]</scope>
    <source>
        <strain evidence="2">SSA1</strain>
    </source>
</reference>
<protein>
    <submittedName>
        <fullName evidence="2">PEP-CTERM sorting domain-containing protein</fullName>
    </submittedName>
</protein>
<evidence type="ECO:0000256" key="1">
    <source>
        <dbReference type="SAM" id="SignalP"/>
    </source>
</evidence>
<sequence length="207" mass="22204">MKIGKYVSALAAIAVLTMSTCVLASTHVALSGNYYNLTAITPNSGTFTIDFDVPTAPPSSFYVDGWFTYSNFPMQLHLAGNSYSSTLDTAGWFYYTDIDYKGIDVRFESLFEQYDTLQLILGTPTPLFSGPTSNPTIDPMSLGNLFGGLYYYYPVFGHYVSGSVANGTYSASAIPEPGTSALFFVGAGALLVIVAQKNRGQTTVSSA</sequence>
<organism evidence="2 3">
    <name type="scientific">Candidatus Accumulibacter cognatus</name>
    <dbReference type="NCBI Taxonomy" id="2954383"/>
    <lineage>
        <taxon>Bacteria</taxon>
        <taxon>Pseudomonadati</taxon>
        <taxon>Pseudomonadota</taxon>
        <taxon>Betaproteobacteria</taxon>
        <taxon>Candidatus Accumulibacter</taxon>
    </lineage>
</organism>
<proteinExistence type="predicted"/>
<evidence type="ECO:0000313" key="3">
    <source>
        <dbReference type="Proteomes" id="UP000509684"/>
    </source>
</evidence>
<dbReference type="KEGG" id="acog:HWD57_13665"/>